<dbReference type="HAMAP" id="MF_00444">
    <property type="entry name" value="ClpP"/>
    <property type="match status" value="1"/>
</dbReference>
<comment type="catalytic activity">
    <reaction evidence="6 7 9">
        <text>Hydrolysis of proteins to small peptides in the presence of ATP and magnesium. alpha-casein is the usual test substrate. In the absence of ATP, only oligopeptides shorter than five residues are hydrolyzed (such as succinyl-Leu-Tyr-|-NHMec, and Leu-Tyr-Leu-|-Tyr-Trp, in which cleavage of the -Tyr-|-Leu- and -Tyr-|-Trp bonds also occurs).</text>
        <dbReference type="EC" id="3.4.21.92"/>
    </reaction>
</comment>
<evidence type="ECO:0000256" key="7">
    <source>
        <dbReference type="HAMAP-Rule" id="MF_00444"/>
    </source>
</evidence>
<dbReference type="PROSITE" id="PS00382">
    <property type="entry name" value="CLP_PROTEASE_HIS"/>
    <property type="match status" value="1"/>
</dbReference>
<dbReference type="PROSITE" id="PS00381">
    <property type="entry name" value="CLP_PROTEASE_SER"/>
    <property type="match status" value="1"/>
</dbReference>
<evidence type="ECO:0000313" key="13">
    <source>
        <dbReference type="EMBL" id="SOE02260.1"/>
    </source>
</evidence>
<dbReference type="CDD" id="cd07017">
    <property type="entry name" value="S14_ClpP_2"/>
    <property type="match status" value="1"/>
</dbReference>
<evidence type="ECO:0000256" key="1">
    <source>
        <dbReference type="ARBA" id="ARBA00007039"/>
    </source>
</evidence>
<dbReference type="PANTHER" id="PTHR10381:SF26">
    <property type="entry name" value="ATP-DEPENDENT CLP PROTEASE PROTEOLYTIC SUBUNIT-LIKE-RELATED"/>
    <property type="match status" value="1"/>
</dbReference>
<dbReference type="InterPro" id="IPR023562">
    <property type="entry name" value="ClpP/TepA"/>
</dbReference>
<evidence type="ECO:0000256" key="10">
    <source>
        <dbReference type="RuleBase" id="RU000549"/>
    </source>
</evidence>
<feature type="active site" description="Nucleophile" evidence="7">
    <location>
        <position position="106"/>
    </location>
</feature>
<dbReference type="SUPFAM" id="SSF52096">
    <property type="entry name" value="ClpP/crotonase"/>
    <property type="match status" value="1"/>
</dbReference>
<proteinExistence type="inferred from homology"/>
<dbReference type="PRINTS" id="PR00127">
    <property type="entry name" value="CLPPROTEASEP"/>
</dbReference>
<reference evidence="14" key="1">
    <citation type="submission" date="2017-09" db="EMBL/GenBank/DDBJ databases">
        <authorList>
            <person name="Varghese N."/>
            <person name="Submissions S."/>
        </authorList>
    </citation>
    <scope>NUCLEOTIDE SEQUENCE [LARGE SCALE GENOMIC DNA]</scope>
    <source>
        <strain evidence="14">DSM 44270</strain>
    </source>
</reference>
<evidence type="ECO:0000256" key="9">
    <source>
        <dbReference type="PROSITE-ProRule" id="PRU10086"/>
    </source>
</evidence>
<comment type="subcellular location">
    <subcellularLocation>
        <location evidence="7">Cytoplasm</location>
    </subcellularLocation>
</comment>
<comment type="similarity">
    <text evidence="1 7 12">Belongs to the peptidase S14 family.</text>
</comment>
<sequence length="209" mass="23025">MSFEMPSSRYILPSFVERTSYGMKESNPYNKLFEERIIFLGVQVDDASANDVMAQLITLESADPDRDITIYINSPGGSFTSLMAIYDTMMFVRPDIQTVCMGQAASAAAVLLAAGTPGKRLALPYSRVLIHQPSGESGGQVSDLEIHAAEIQRVRVQMEEILARHTGQTIDQIRTDIERDKILTAQDAKAYGIVDEVIQSRKLNALPAV</sequence>
<name>A0A286H382_9ACTN</name>
<dbReference type="AlphaFoldDB" id="A0A286H382"/>
<dbReference type="FunFam" id="3.90.226.10:FF:000002">
    <property type="entry name" value="ATP-dependent Clp protease proteolytic subunit"/>
    <property type="match status" value="1"/>
</dbReference>
<feature type="active site" evidence="8">
    <location>
        <position position="106"/>
    </location>
</feature>
<evidence type="ECO:0000256" key="8">
    <source>
        <dbReference type="PROSITE-ProRule" id="PRU10085"/>
    </source>
</evidence>
<evidence type="ECO:0000256" key="4">
    <source>
        <dbReference type="ARBA" id="ARBA00022801"/>
    </source>
</evidence>
<dbReference type="Gene3D" id="3.90.226.10">
    <property type="entry name" value="2-enoyl-CoA Hydratase, Chain A, domain 1"/>
    <property type="match status" value="1"/>
</dbReference>
<dbReference type="GO" id="GO:0005737">
    <property type="term" value="C:cytoplasm"/>
    <property type="evidence" value="ECO:0007669"/>
    <property type="project" value="UniProtKB-SubCell"/>
</dbReference>
<evidence type="ECO:0000256" key="6">
    <source>
        <dbReference type="ARBA" id="ARBA00034021"/>
    </source>
</evidence>
<dbReference type="NCBIfam" id="NF001368">
    <property type="entry name" value="PRK00277.1"/>
    <property type="match status" value="1"/>
</dbReference>
<dbReference type="GO" id="GO:0004176">
    <property type="term" value="F:ATP-dependent peptidase activity"/>
    <property type="evidence" value="ECO:0007669"/>
    <property type="project" value="InterPro"/>
</dbReference>
<keyword evidence="14" id="KW-1185">Reference proteome</keyword>
<evidence type="ECO:0000256" key="5">
    <source>
        <dbReference type="ARBA" id="ARBA00022825"/>
    </source>
</evidence>
<dbReference type="GO" id="GO:0051117">
    <property type="term" value="F:ATPase binding"/>
    <property type="evidence" value="ECO:0007669"/>
    <property type="project" value="TreeGrafter"/>
</dbReference>
<dbReference type="RefSeq" id="WP_097185175.1">
    <property type="nucleotide sequence ID" value="NZ_OCNK01000004.1"/>
</dbReference>
<feature type="active site" evidence="7 9">
    <location>
        <position position="131"/>
    </location>
</feature>
<keyword evidence="4 7" id="KW-0378">Hydrolase</keyword>
<dbReference type="OrthoDB" id="9802800at2"/>
<dbReference type="GO" id="GO:0006515">
    <property type="term" value="P:protein quality control for misfolded or incompletely synthesized proteins"/>
    <property type="evidence" value="ECO:0007669"/>
    <property type="project" value="TreeGrafter"/>
</dbReference>
<dbReference type="GO" id="GO:0004252">
    <property type="term" value="F:serine-type endopeptidase activity"/>
    <property type="evidence" value="ECO:0007669"/>
    <property type="project" value="UniProtKB-UniRule"/>
</dbReference>
<evidence type="ECO:0000256" key="3">
    <source>
        <dbReference type="ARBA" id="ARBA00022670"/>
    </source>
</evidence>
<dbReference type="GO" id="GO:0009368">
    <property type="term" value="C:endopeptidase Clp complex"/>
    <property type="evidence" value="ECO:0007669"/>
    <property type="project" value="TreeGrafter"/>
</dbReference>
<comment type="subunit">
    <text evidence="7">Fourteen ClpP subunits assemble into 2 heptameric rings which stack back to back to give a disk-like structure with a central cavity, resembling the structure of eukaryotic proteasomes.</text>
</comment>
<keyword evidence="5 7" id="KW-0720">Serine protease</keyword>
<dbReference type="Proteomes" id="UP000219482">
    <property type="component" value="Unassembled WGS sequence"/>
</dbReference>
<keyword evidence="3 7" id="KW-0645">Protease</keyword>
<gene>
    <name evidence="7" type="primary">clpP</name>
    <name evidence="13" type="ORF">SAMN06272739_3462</name>
</gene>
<dbReference type="EC" id="3.4.21.92" evidence="7 10"/>
<protein>
    <recommendedName>
        <fullName evidence="7 12">ATP-dependent Clp protease proteolytic subunit</fullName>
        <ecNumber evidence="7 10">3.4.21.92</ecNumber>
    </recommendedName>
    <alternativeName>
        <fullName evidence="7">Endopeptidase Clp</fullName>
    </alternativeName>
</protein>
<keyword evidence="2 7" id="KW-0963">Cytoplasm</keyword>
<dbReference type="PANTHER" id="PTHR10381">
    <property type="entry name" value="ATP-DEPENDENT CLP PROTEASE PROTEOLYTIC SUBUNIT"/>
    <property type="match status" value="1"/>
</dbReference>
<evidence type="ECO:0000256" key="11">
    <source>
        <dbReference type="RuleBase" id="RU000550"/>
    </source>
</evidence>
<evidence type="ECO:0000256" key="12">
    <source>
        <dbReference type="RuleBase" id="RU003567"/>
    </source>
</evidence>
<dbReference type="InterPro" id="IPR001907">
    <property type="entry name" value="ClpP"/>
</dbReference>
<organism evidence="13 14">
    <name type="scientific">Blastococcus haudaquaticus</name>
    <dbReference type="NCBI Taxonomy" id="1938745"/>
    <lineage>
        <taxon>Bacteria</taxon>
        <taxon>Bacillati</taxon>
        <taxon>Actinomycetota</taxon>
        <taxon>Actinomycetes</taxon>
        <taxon>Geodermatophilales</taxon>
        <taxon>Geodermatophilaceae</taxon>
        <taxon>Blastococcus</taxon>
    </lineage>
</organism>
<evidence type="ECO:0000313" key="14">
    <source>
        <dbReference type="Proteomes" id="UP000219482"/>
    </source>
</evidence>
<dbReference type="NCBIfam" id="NF009205">
    <property type="entry name" value="PRK12553.1"/>
    <property type="match status" value="1"/>
</dbReference>
<dbReference type="InterPro" id="IPR029045">
    <property type="entry name" value="ClpP/crotonase-like_dom_sf"/>
</dbReference>
<accession>A0A286H382</accession>
<evidence type="ECO:0000256" key="2">
    <source>
        <dbReference type="ARBA" id="ARBA00022490"/>
    </source>
</evidence>
<dbReference type="EMBL" id="OCNK01000004">
    <property type="protein sequence ID" value="SOE02260.1"/>
    <property type="molecule type" value="Genomic_DNA"/>
</dbReference>
<dbReference type="Pfam" id="PF00574">
    <property type="entry name" value="CLP_protease"/>
    <property type="match status" value="1"/>
</dbReference>
<dbReference type="InterPro" id="IPR033135">
    <property type="entry name" value="ClpP_His_AS"/>
</dbReference>
<comment type="function">
    <text evidence="7 11">Cleaves peptides in various proteins in a process that requires ATP hydrolysis. Has a chymotrypsin-like activity. Plays a major role in the degradation of misfolded proteins.</text>
</comment>
<dbReference type="InterPro" id="IPR018215">
    <property type="entry name" value="ClpP_Ser_AS"/>
</dbReference>